<evidence type="ECO:0000256" key="3">
    <source>
        <dbReference type="ARBA" id="ARBA00022448"/>
    </source>
</evidence>
<evidence type="ECO:0000256" key="1">
    <source>
        <dbReference type="ARBA" id="ARBA00004651"/>
    </source>
</evidence>
<dbReference type="Gene3D" id="1.20.1530.20">
    <property type="match status" value="1"/>
</dbReference>
<gene>
    <name evidence="9" type="ORF">C9I28_07120</name>
</gene>
<feature type="transmembrane region" description="Helical" evidence="8">
    <location>
        <begin position="164"/>
        <end position="184"/>
    </location>
</feature>
<proteinExistence type="inferred from homology"/>
<dbReference type="KEGG" id="masz:C9I28_07120"/>
<feature type="transmembrane region" description="Helical" evidence="8">
    <location>
        <begin position="191"/>
        <end position="212"/>
    </location>
</feature>
<keyword evidence="3" id="KW-0813">Transport</keyword>
<dbReference type="RefSeq" id="WP_107140873.1">
    <property type="nucleotide sequence ID" value="NZ_CP028324.1"/>
</dbReference>
<evidence type="ECO:0000256" key="6">
    <source>
        <dbReference type="ARBA" id="ARBA00022989"/>
    </source>
</evidence>
<evidence type="ECO:0000256" key="7">
    <source>
        <dbReference type="ARBA" id="ARBA00023136"/>
    </source>
</evidence>
<dbReference type="PANTHER" id="PTHR36838:SF4">
    <property type="entry name" value="AUXIN EFFLUX CARRIER FAMILY PROTEIN"/>
    <property type="match status" value="1"/>
</dbReference>
<dbReference type="GO" id="GO:0005886">
    <property type="term" value="C:plasma membrane"/>
    <property type="evidence" value="ECO:0007669"/>
    <property type="project" value="UniProtKB-SubCell"/>
</dbReference>
<evidence type="ECO:0000256" key="2">
    <source>
        <dbReference type="ARBA" id="ARBA00010145"/>
    </source>
</evidence>
<dbReference type="EMBL" id="CP028324">
    <property type="protein sequence ID" value="AVR95522.1"/>
    <property type="molecule type" value="Genomic_DNA"/>
</dbReference>
<keyword evidence="6 8" id="KW-1133">Transmembrane helix</keyword>
<feature type="transmembrane region" description="Helical" evidence="8">
    <location>
        <begin position="277"/>
        <end position="295"/>
    </location>
</feature>
<evidence type="ECO:0000256" key="4">
    <source>
        <dbReference type="ARBA" id="ARBA00022475"/>
    </source>
</evidence>
<comment type="similarity">
    <text evidence="2">Belongs to the auxin efflux carrier (TC 2.A.69) family.</text>
</comment>
<keyword evidence="5 8" id="KW-0812">Transmembrane</keyword>
<sequence>MLASIIPVFVIILLGVAIRRFGWMPADFFPSIEKFSYNIAFPAMLFAGTARLSFHGSQVGELALATLLPTFLIVALTLGSLLLWPALPGASRSSVMQGAMRPNTYFGLAVAGLFFDARTASLVMLSLALCLPVVNALSVVALAWWSGSKPNLATVGKTLARNPIIQATLAGVLVSLAGVQLPAAAMNTLDILGKAATALGLLCVGGGLVFSLEGARPAALTLTSVLKLLVMPLLAAQICLVFAVSPQVALAACFYCALPTAPNAYIMAKQLGGDTRLMASLITLQTLLAIVTVPLSRQFMPWLGA</sequence>
<accession>A0A2R4C7K0</accession>
<keyword evidence="7 8" id="KW-0472">Membrane</keyword>
<reference evidence="9 10" key="1">
    <citation type="submission" date="2018-03" db="EMBL/GenBank/DDBJ databases">
        <title>Massilia armeniaca sp. nov., isolated from desert soil.</title>
        <authorList>
            <person name="Huang H."/>
            <person name="Ren M."/>
        </authorList>
    </citation>
    <scope>NUCLEOTIDE SEQUENCE [LARGE SCALE GENOMIC DNA]</scope>
    <source>
        <strain evidence="9 10">ZMN-3</strain>
    </source>
</reference>
<dbReference type="Pfam" id="PF03547">
    <property type="entry name" value="Mem_trans"/>
    <property type="match status" value="1"/>
</dbReference>
<evidence type="ECO:0008006" key="11">
    <source>
        <dbReference type="Google" id="ProtNLM"/>
    </source>
</evidence>
<protein>
    <recommendedName>
        <fullName evidence="11">AEC family transporter</fullName>
    </recommendedName>
</protein>
<dbReference type="Proteomes" id="UP000240505">
    <property type="component" value="Chromosome"/>
</dbReference>
<feature type="transmembrane region" description="Helical" evidence="8">
    <location>
        <begin position="232"/>
        <end position="257"/>
    </location>
</feature>
<evidence type="ECO:0000313" key="9">
    <source>
        <dbReference type="EMBL" id="AVR95522.1"/>
    </source>
</evidence>
<dbReference type="PANTHER" id="PTHR36838">
    <property type="entry name" value="AUXIN EFFLUX CARRIER FAMILY PROTEIN"/>
    <property type="match status" value="1"/>
</dbReference>
<evidence type="ECO:0000313" key="10">
    <source>
        <dbReference type="Proteomes" id="UP000240505"/>
    </source>
</evidence>
<feature type="transmembrane region" description="Helical" evidence="8">
    <location>
        <begin position="35"/>
        <end position="54"/>
    </location>
</feature>
<keyword evidence="4" id="KW-1003">Cell membrane</keyword>
<dbReference type="InterPro" id="IPR038770">
    <property type="entry name" value="Na+/solute_symporter_sf"/>
</dbReference>
<evidence type="ECO:0000256" key="5">
    <source>
        <dbReference type="ARBA" id="ARBA00022692"/>
    </source>
</evidence>
<comment type="subcellular location">
    <subcellularLocation>
        <location evidence="1">Cell membrane</location>
        <topology evidence="1">Multi-pass membrane protein</topology>
    </subcellularLocation>
</comment>
<dbReference type="OrthoDB" id="9805563at2"/>
<name>A0A2R4C7K0_9BURK</name>
<keyword evidence="10" id="KW-1185">Reference proteome</keyword>
<feature type="transmembrane region" description="Helical" evidence="8">
    <location>
        <begin position="66"/>
        <end position="87"/>
    </location>
</feature>
<feature type="transmembrane region" description="Helical" evidence="8">
    <location>
        <begin position="122"/>
        <end position="144"/>
    </location>
</feature>
<organism evidence="9 10">
    <name type="scientific">Pseudoduganella armeniaca</name>
    <dbReference type="NCBI Taxonomy" id="2072590"/>
    <lineage>
        <taxon>Bacteria</taxon>
        <taxon>Pseudomonadati</taxon>
        <taxon>Pseudomonadota</taxon>
        <taxon>Betaproteobacteria</taxon>
        <taxon>Burkholderiales</taxon>
        <taxon>Oxalobacteraceae</taxon>
        <taxon>Telluria group</taxon>
        <taxon>Pseudoduganella</taxon>
    </lineage>
</organism>
<dbReference type="InterPro" id="IPR004776">
    <property type="entry name" value="Mem_transp_PIN-like"/>
</dbReference>
<evidence type="ECO:0000256" key="8">
    <source>
        <dbReference type="SAM" id="Phobius"/>
    </source>
</evidence>
<dbReference type="AlphaFoldDB" id="A0A2R4C7K0"/>
<dbReference type="GO" id="GO:0055085">
    <property type="term" value="P:transmembrane transport"/>
    <property type="evidence" value="ECO:0007669"/>
    <property type="project" value="InterPro"/>
</dbReference>